<dbReference type="PANTHER" id="PTHR45453:SF1">
    <property type="entry name" value="PHOSPHATE REGULON SENSOR PROTEIN PHOR"/>
    <property type="match status" value="1"/>
</dbReference>
<evidence type="ECO:0000256" key="9">
    <source>
        <dbReference type="ARBA" id="ARBA00022840"/>
    </source>
</evidence>
<dbReference type="Proteomes" id="UP000826725">
    <property type="component" value="Chromosome"/>
</dbReference>
<dbReference type="InterPro" id="IPR003661">
    <property type="entry name" value="HisK_dim/P_dom"/>
</dbReference>
<dbReference type="EC" id="2.7.13.3" evidence="3"/>
<dbReference type="InterPro" id="IPR003594">
    <property type="entry name" value="HATPase_dom"/>
</dbReference>
<dbReference type="Pfam" id="PF02518">
    <property type="entry name" value="HATPase_c"/>
    <property type="match status" value="1"/>
</dbReference>
<dbReference type="InterPro" id="IPR013767">
    <property type="entry name" value="PAS_fold"/>
</dbReference>
<keyword evidence="9" id="KW-0067">ATP-binding</keyword>
<feature type="domain" description="PAS" evidence="14">
    <location>
        <begin position="264"/>
        <end position="309"/>
    </location>
</feature>
<dbReference type="FunFam" id="1.10.287.130:FF:000008">
    <property type="entry name" value="Two-component sensor histidine kinase"/>
    <property type="match status" value="1"/>
</dbReference>
<evidence type="ECO:0000259" key="13">
    <source>
        <dbReference type="PROSITE" id="PS50109"/>
    </source>
</evidence>
<keyword evidence="8 16" id="KW-0418">Kinase</keyword>
<feature type="transmembrane region" description="Helical" evidence="12">
    <location>
        <begin position="12"/>
        <end position="30"/>
    </location>
</feature>
<keyword evidence="17" id="KW-1185">Reference proteome</keyword>
<dbReference type="SMART" id="SM00091">
    <property type="entry name" value="PAS"/>
    <property type="match status" value="1"/>
</dbReference>
<evidence type="ECO:0000256" key="6">
    <source>
        <dbReference type="ARBA" id="ARBA00022679"/>
    </source>
</evidence>
<reference evidence="16" key="1">
    <citation type="submission" date="2020-09" db="EMBL/GenBank/DDBJ databases">
        <title>Desulfogranum mesoprofundum gen. nov., sp. nov., a novel mesophilic, sulfate-reducing chemolithoautotroph isolated from a deep-sea hydrothermal vent chimney in the Suiyo Seamount.</title>
        <authorList>
            <person name="Hashimoto Y."/>
            <person name="Nakagawa S."/>
        </authorList>
    </citation>
    <scope>NUCLEOTIDE SEQUENCE</scope>
    <source>
        <strain evidence="16">KT2</strain>
    </source>
</reference>
<evidence type="ECO:0000256" key="3">
    <source>
        <dbReference type="ARBA" id="ARBA00012438"/>
    </source>
</evidence>
<evidence type="ECO:0000256" key="11">
    <source>
        <dbReference type="ARBA" id="ARBA00023136"/>
    </source>
</evidence>
<dbReference type="GO" id="GO:0006355">
    <property type="term" value="P:regulation of DNA-templated transcription"/>
    <property type="evidence" value="ECO:0007669"/>
    <property type="project" value="InterPro"/>
</dbReference>
<keyword evidence="10" id="KW-0902">Two-component regulatory system</keyword>
<dbReference type="CDD" id="cd06225">
    <property type="entry name" value="HAMP"/>
    <property type="match status" value="1"/>
</dbReference>
<organism evidence="16 17">
    <name type="scientific">Desulfomarina profundi</name>
    <dbReference type="NCBI Taxonomy" id="2772557"/>
    <lineage>
        <taxon>Bacteria</taxon>
        <taxon>Pseudomonadati</taxon>
        <taxon>Thermodesulfobacteriota</taxon>
        <taxon>Desulfobulbia</taxon>
        <taxon>Desulfobulbales</taxon>
        <taxon>Desulfobulbaceae</taxon>
        <taxon>Desulfomarina</taxon>
    </lineage>
</organism>
<dbReference type="Pfam" id="PF00672">
    <property type="entry name" value="HAMP"/>
    <property type="match status" value="1"/>
</dbReference>
<dbReference type="Pfam" id="PF00512">
    <property type="entry name" value="HisKA"/>
    <property type="match status" value="1"/>
</dbReference>
<evidence type="ECO:0000256" key="7">
    <source>
        <dbReference type="ARBA" id="ARBA00022741"/>
    </source>
</evidence>
<keyword evidence="12" id="KW-1133">Transmembrane helix</keyword>
<dbReference type="SMART" id="SM00304">
    <property type="entry name" value="HAMP"/>
    <property type="match status" value="1"/>
</dbReference>
<dbReference type="InterPro" id="IPR000014">
    <property type="entry name" value="PAS"/>
</dbReference>
<dbReference type="CDD" id="cd00082">
    <property type="entry name" value="HisKA"/>
    <property type="match status" value="1"/>
</dbReference>
<dbReference type="SMART" id="SM00387">
    <property type="entry name" value="HATPase_c"/>
    <property type="match status" value="1"/>
</dbReference>
<evidence type="ECO:0000256" key="1">
    <source>
        <dbReference type="ARBA" id="ARBA00000085"/>
    </source>
</evidence>
<dbReference type="PROSITE" id="PS50885">
    <property type="entry name" value="HAMP"/>
    <property type="match status" value="1"/>
</dbReference>
<proteinExistence type="predicted"/>
<evidence type="ECO:0000259" key="14">
    <source>
        <dbReference type="PROSITE" id="PS50112"/>
    </source>
</evidence>
<keyword evidence="5" id="KW-0597">Phosphoprotein</keyword>
<accession>A0A8D5FLH1</accession>
<dbReference type="EMBL" id="AP024086">
    <property type="protein sequence ID" value="BCL59865.1"/>
    <property type="molecule type" value="Genomic_DNA"/>
</dbReference>
<comment type="catalytic activity">
    <reaction evidence="1">
        <text>ATP + protein L-histidine = ADP + protein N-phospho-L-histidine.</text>
        <dbReference type="EC" id="2.7.13.3"/>
    </reaction>
</comment>
<dbReference type="CDD" id="cd00130">
    <property type="entry name" value="PAS"/>
    <property type="match status" value="1"/>
</dbReference>
<keyword evidence="6" id="KW-0808">Transferase</keyword>
<dbReference type="InterPro" id="IPR005467">
    <property type="entry name" value="His_kinase_dom"/>
</dbReference>
<feature type="domain" description="HAMP" evidence="15">
    <location>
        <begin position="203"/>
        <end position="259"/>
    </location>
</feature>
<gene>
    <name evidence="16" type="primary">phoR</name>
    <name evidence="16" type="ORF">DGMP_05580</name>
</gene>
<dbReference type="NCBIfam" id="TIGR00229">
    <property type="entry name" value="sensory_box"/>
    <property type="match status" value="1"/>
</dbReference>
<evidence type="ECO:0000259" key="15">
    <source>
        <dbReference type="PROSITE" id="PS50885"/>
    </source>
</evidence>
<dbReference type="PANTHER" id="PTHR45453">
    <property type="entry name" value="PHOSPHATE REGULON SENSOR PROTEIN PHOR"/>
    <property type="match status" value="1"/>
</dbReference>
<dbReference type="AlphaFoldDB" id="A0A8D5FLH1"/>
<keyword evidence="4" id="KW-1003">Cell membrane</keyword>
<evidence type="ECO:0000256" key="5">
    <source>
        <dbReference type="ARBA" id="ARBA00022553"/>
    </source>
</evidence>
<keyword evidence="12" id="KW-0812">Transmembrane</keyword>
<dbReference type="KEGG" id="dbk:DGMP_05580"/>
<keyword evidence="11 12" id="KW-0472">Membrane</keyword>
<dbReference type="PROSITE" id="PS50112">
    <property type="entry name" value="PAS"/>
    <property type="match status" value="1"/>
</dbReference>
<dbReference type="GO" id="GO:0016036">
    <property type="term" value="P:cellular response to phosphate starvation"/>
    <property type="evidence" value="ECO:0007669"/>
    <property type="project" value="TreeGrafter"/>
</dbReference>
<evidence type="ECO:0000313" key="17">
    <source>
        <dbReference type="Proteomes" id="UP000826725"/>
    </source>
</evidence>
<evidence type="ECO:0000256" key="10">
    <source>
        <dbReference type="ARBA" id="ARBA00023012"/>
    </source>
</evidence>
<protein>
    <recommendedName>
        <fullName evidence="3">histidine kinase</fullName>
        <ecNumber evidence="3">2.7.13.3</ecNumber>
    </recommendedName>
</protein>
<evidence type="ECO:0000256" key="4">
    <source>
        <dbReference type="ARBA" id="ARBA00022475"/>
    </source>
</evidence>
<dbReference type="CDD" id="cd00075">
    <property type="entry name" value="HATPase"/>
    <property type="match status" value="1"/>
</dbReference>
<dbReference type="RefSeq" id="WP_228856044.1">
    <property type="nucleotide sequence ID" value="NZ_AP024086.1"/>
</dbReference>
<evidence type="ECO:0000256" key="8">
    <source>
        <dbReference type="ARBA" id="ARBA00022777"/>
    </source>
</evidence>
<evidence type="ECO:0000313" key="16">
    <source>
        <dbReference type="EMBL" id="BCL59865.1"/>
    </source>
</evidence>
<dbReference type="InterPro" id="IPR050351">
    <property type="entry name" value="BphY/WalK/GraS-like"/>
</dbReference>
<dbReference type="GO" id="GO:0004721">
    <property type="term" value="F:phosphoprotein phosphatase activity"/>
    <property type="evidence" value="ECO:0007669"/>
    <property type="project" value="TreeGrafter"/>
</dbReference>
<dbReference type="Pfam" id="PF00989">
    <property type="entry name" value="PAS"/>
    <property type="match status" value="1"/>
</dbReference>
<sequence>MKMGPRKLLWQMFPVNVVIILLAILAVSWFSTSTFQEFYFADVTADLEARASLLKSRIKDLVRGNRLEELRRYCVFAGRESATRITVILANGRVLADSKENPDIMDNHRHRPEIEKALLGEKGVSRRFSHTLDENLIYVAVPLYGILSPKSPESAGLTVEAVLRTSVSVSSLDRTLERMRLRIGLVSFGVIFFAALITLLISRSISRPLEQMTRKAEQFARGDFSTRMMPVAGKTASLEVMKLSTSMDRMAQLLDEKIREIETHRNRLETVFSSMVEAVVAIDRQERVMSINDEAARLFGVKKERVVGRLVQELVRNNHLLQQITGVLENGVPVEDEITLPGSFRDRCLQIHVVTLQDMDGEGGGVLLVMNDVSKLKRLEGIRRDFVANVSHELRTPTTSIRGYVETVLDGALDDQKEARRFLEIVLHQAVRLSTIIDDLLLLSRIEEDSNRGNIQLVEGLLKPVILSAGKSCQHKAEEASITIVTECTGDLRVMMNNTLLEQALVNLLVNGISYSPEGSTVMIKVSEEKNCGGSQVKICVKDEGCGIAGEHLPRLFERFYRSDKARSRDLGGTGLGLAIVKHIVQAHGGNVEVRSEEGAGSEFIIILQGLEEV</sequence>
<evidence type="ECO:0000256" key="12">
    <source>
        <dbReference type="SAM" id="Phobius"/>
    </source>
</evidence>
<dbReference type="FunFam" id="3.30.565.10:FF:000006">
    <property type="entry name" value="Sensor histidine kinase WalK"/>
    <property type="match status" value="1"/>
</dbReference>
<keyword evidence="7" id="KW-0547">Nucleotide-binding</keyword>
<feature type="domain" description="Histidine kinase" evidence="13">
    <location>
        <begin position="389"/>
        <end position="612"/>
    </location>
</feature>
<comment type="subcellular location">
    <subcellularLocation>
        <location evidence="2">Cell membrane</location>
    </subcellularLocation>
</comment>
<dbReference type="PROSITE" id="PS50109">
    <property type="entry name" value="HIS_KIN"/>
    <property type="match status" value="1"/>
</dbReference>
<dbReference type="GO" id="GO:0000155">
    <property type="term" value="F:phosphorelay sensor kinase activity"/>
    <property type="evidence" value="ECO:0007669"/>
    <property type="project" value="InterPro"/>
</dbReference>
<dbReference type="InterPro" id="IPR003660">
    <property type="entry name" value="HAMP_dom"/>
</dbReference>
<dbReference type="GO" id="GO:0005524">
    <property type="term" value="F:ATP binding"/>
    <property type="evidence" value="ECO:0007669"/>
    <property type="project" value="UniProtKB-KW"/>
</dbReference>
<feature type="transmembrane region" description="Helical" evidence="12">
    <location>
        <begin position="181"/>
        <end position="201"/>
    </location>
</feature>
<evidence type="ECO:0000256" key="2">
    <source>
        <dbReference type="ARBA" id="ARBA00004236"/>
    </source>
</evidence>
<dbReference type="SMART" id="SM00388">
    <property type="entry name" value="HisKA"/>
    <property type="match status" value="1"/>
</dbReference>
<name>A0A8D5FLH1_9BACT</name>
<dbReference type="GO" id="GO:0005886">
    <property type="term" value="C:plasma membrane"/>
    <property type="evidence" value="ECO:0007669"/>
    <property type="project" value="UniProtKB-SubCell"/>
</dbReference>